<dbReference type="InterPro" id="IPR045076">
    <property type="entry name" value="MutS"/>
</dbReference>
<protein>
    <recommendedName>
        <fullName evidence="2 9">DNA mismatch repair protein MutS</fullName>
    </recommendedName>
</protein>
<comment type="caution">
    <text evidence="12">The sequence shown here is derived from an EMBL/GenBank/DDBJ whole genome shotgun (WGS) entry which is preliminary data.</text>
</comment>
<dbReference type="FunFam" id="3.40.50.300:FF:000283">
    <property type="entry name" value="DNA mismatch repair protein MutS"/>
    <property type="match status" value="1"/>
</dbReference>
<accession>A0A7W5PAF9</accession>
<dbReference type="Pfam" id="PF05192">
    <property type="entry name" value="MutS_III"/>
    <property type="match status" value="1"/>
</dbReference>
<dbReference type="GO" id="GO:0005524">
    <property type="term" value="F:ATP binding"/>
    <property type="evidence" value="ECO:0007669"/>
    <property type="project" value="UniProtKB-UniRule"/>
</dbReference>
<dbReference type="Gene3D" id="1.10.1420.10">
    <property type="match status" value="2"/>
</dbReference>
<dbReference type="Proteomes" id="UP000553442">
    <property type="component" value="Unassembled WGS sequence"/>
</dbReference>
<organism evidence="12 13">
    <name type="scientific">Halomonas campaniensis</name>
    <dbReference type="NCBI Taxonomy" id="213554"/>
    <lineage>
        <taxon>Bacteria</taxon>
        <taxon>Pseudomonadati</taxon>
        <taxon>Pseudomonadota</taxon>
        <taxon>Gammaproteobacteria</taxon>
        <taxon>Oceanospirillales</taxon>
        <taxon>Halomonadaceae</taxon>
        <taxon>Halomonas</taxon>
    </lineage>
</organism>
<dbReference type="InterPro" id="IPR007860">
    <property type="entry name" value="DNA_mmatch_repair_MutS_con_dom"/>
</dbReference>
<dbReference type="FunFam" id="1.10.1420.10:FF:000002">
    <property type="entry name" value="DNA mismatch repair protein MutS"/>
    <property type="match status" value="1"/>
</dbReference>
<dbReference type="SUPFAM" id="SSF55271">
    <property type="entry name" value="DNA repair protein MutS, domain I"/>
    <property type="match status" value="1"/>
</dbReference>
<dbReference type="Pfam" id="PF01624">
    <property type="entry name" value="MutS_I"/>
    <property type="match status" value="1"/>
</dbReference>
<dbReference type="HAMAP" id="MF_00096">
    <property type="entry name" value="MutS"/>
    <property type="match status" value="1"/>
</dbReference>
<dbReference type="InterPro" id="IPR005748">
    <property type="entry name" value="DNA_mismatch_repair_MutS"/>
</dbReference>
<dbReference type="InterPro" id="IPR000432">
    <property type="entry name" value="DNA_mismatch_repair_MutS_C"/>
</dbReference>
<keyword evidence="13" id="KW-1185">Reference proteome</keyword>
<evidence type="ECO:0000313" key="12">
    <source>
        <dbReference type="EMBL" id="MBB3330665.1"/>
    </source>
</evidence>
<evidence type="ECO:0000256" key="5">
    <source>
        <dbReference type="ARBA" id="ARBA00022840"/>
    </source>
</evidence>
<dbReference type="Pfam" id="PF05188">
    <property type="entry name" value="MutS_II"/>
    <property type="match status" value="1"/>
</dbReference>
<dbReference type="PIRSF" id="PIRSF037677">
    <property type="entry name" value="DNA_mis_repair_Msh6"/>
    <property type="match status" value="1"/>
</dbReference>
<evidence type="ECO:0000256" key="6">
    <source>
        <dbReference type="ARBA" id="ARBA00023125"/>
    </source>
</evidence>
<dbReference type="SUPFAM" id="SSF48334">
    <property type="entry name" value="DNA repair protein MutS, domain III"/>
    <property type="match status" value="1"/>
</dbReference>
<dbReference type="Pfam" id="PF00488">
    <property type="entry name" value="MutS_V"/>
    <property type="match status" value="1"/>
</dbReference>
<dbReference type="Gene3D" id="3.40.1170.10">
    <property type="entry name" value="DNA repair protein MutS, domain I"/>
    <property type="match status" value="1"/>
</dbReference>
<dbReference type="SUPFAM" id="SSF53150">
    <property type="entry name" value="DNA repair protein MutS, domain II"/>
    <property type="match status" value="1"/>
</dbReference>
<dbReference type="GO" id="GO:0005829">
    <property type="term" value="C:cytosol"/>
    <property type="evidence" value="ECO:0007669"/>
    <property type="project" value="TreeGrafter"/>
</dbReference>
<gene>
    <name evidence="9" type="primary">mutS</name>
    <name evidence="12" type="ORF">BDK63_001533</name>
</gene>
<dbReference type="InterPro" id="IPR016151">
    <property type="entry name" value="DNA_mismatch_repair_MutS_N"/>
</dbReference>
<dbReference type="SMART" id="SM00534">
    <property type="entry name" value="MUTSac"/>
    <property type="match status" value="1"/>
</dbReference>
<dbReference type="InterPro" id="IPR007695">
    <property type="entry name" value="DNA_mismatch_repair_MutS-lik_N"/>
</dbReference>
<dbReference type="InterPro" id="IPR036187">
    <property type="entry name" value="DNA_mismatch_repair_MutS_sf"/>
</dbReference>
<dbReference type="CDD" id="cd03284">
    <property type="entry name" value="ABC_MutS1"/>
    <property type="match status" value="1"/>
</dbReference>
<evidence type="ECO:0000259" key="11">
    <source>
        <dbReference type="PROSITE" id="PS00486"/>
    </source>
</evidence>
<dbReference type="SMART" id="SM00533">
    <property type="entry name" value="MUTSd"/>
    <property type="match status" value="1"/>
</dbReference>
<dbReference type="InterPro" id="IPR007696">
    <property type="entry name" value="DNA_mismatch_repair_MutS_core"/>
</dbReference>
<dbReference type="InterPro" id="IPR017261">
    <property type="entry name" value="DNA_mismatch_repair_MutS/MSH"/>
</dbReference>
<feature type="binding site" evidence="9">
    <location>
        <begin position="616"/>
        <end position="623"/>
    </location>
    <ligand>
        <name>ATP</name>
        <dbReference type="ChEBI" id="CHEBI:30616"/>
    </ligand>
</feature>
<dbReference type="GO" id="GO:0003684">
    <property type="term" value="F:damaged DNA binding"/>
    <property type="evidence" value="ECO:0007669"/>
    <property type="project" value="UniProtKB-UniRule"/>
</dbReference>
<dbReference type="GO" id="GO:0140664">
    <property type="term" value="F:ATP-dependent DNA damage sensor activity"/>
    <property type="evidence" value="ECO:0007669"/>
    <property type="project" value="InterPro"/>
</dbReference>
<dbReference type="NCBIfam" id="NF003810">
    <property type="entry name" value="PRK05399.1"/>
    <property type="match status" value="1"/>
</dbReference>
<evidence type="ECO:0000256" key="1">
    <source>
        <dbReference type="ARBA" id="ARBA00006271"/>
    </source>
</evidence>
<dbReference type="GO" id="GO:0030983">
    <property type="term" value="F:mismatched DNA binding"/>
    <property type="evidence" value="ECO:0007669"/>
    <property type="project" value="InterPro"/>
</dbReference>
<evidence type="ECO:0000256" key="9">
    <source>
        <dbReference type="HAMAP-Rule" id="MF_00096"/>
    </source>
</evidence>
<dbReference type="PANTHER" id="PTHR11361">
    <property type="entry name" value="DNA MISMATCH REPAIR PROTEIN MUTS FAMILY MEMBER"/>
    <property type="match status" value="1"/>
</dbReference>
<evidence type="ECO:0000256" key="10">
    <source>
        <dbReference type="RuleBase" id="RU003756"/>
    </source>
</evidence>
<dbReference type="GO" id="GO:0006298">
    <property type="term" value="P:mismatch repair"/>
    <property type="evidence" value="ECO:0007669"/>
    <property type="project" value="UniProtKB-UniRule"/>
</dbReference>
<reference evidence="12 13" key="1">
    <citation type="submission" date="2020-08" db="EMBL/GenBank/DDBJ databases">
        <title>Genomic Encyclopedia of Archaeal and Bacterial Type Strains, Phase II (KMG-II): from individual species to whole genera.</title>
        <authorList>
            <person name="Goeker M."/>
        </authorList>
    </citation>
    <scope>NUCLEOTIDE SEQUENCE [LARGE SCALE GENOMIC DNA]</scope>
    <source>
        <strain evidence="12 13">5AG</strain>
    </source>
</reference>
<keyword evidence="5 9" id="KW-0067">ATP-binding</keyword>
<name>A0A7W5PAF9_9GAMM</name>
<dbReference type="SUPFAM" id="SSF52540">
    <property type="entry name" value="P-loop containing nucleoside triphosphate hydrolases"/>
    <property type="match status" value="1"/>
</dbReference>
<dbReference type="InterPro" id="IPR027417">
    <property type="entry name" value="P-loop_NTPase"/>
</dbReference>
<feature type="domain" description="DNA mismatch repair proteins mutS family" evidence="11">
    <location>
        <begin position="690"/>
        <end position="706"/>
    </location>
</feature>
<evidence type="ECO:0000256" key="4">
    <source>
        <dbReference type="ARBA" id="ARBA00022763"/>
    </source>
</evidence>
<evidence type="ECO:0000256" key="8">
    <source>
        <dbReference type="ARBA" id="ARBA00024647"/>
    </source>
</evidence>
<evidence type="ECO:0000256" key="2">
    <source>
        <dbReference type="ARBA" id="ARBA00021982"/>
    </source>
</evidence>
<dbReference type="Gene3D" id="3.30.420.110">
    <property type="entry name" value="MutS, connector domain"/>
    <property type="match status" value="1"/>
</dbReference>
<keyword evidence="4 9" id="KW-0227">DNA damage</keyword>
<keyword evidence="3 9" id="KW-0547">Nucleotide-binding</keyword>
<evidence type="ECO:0000256" key="7">
    <source>
        <dbReference type="ARBA" id="ARBA00023204"/>
    </source>
</evidence>
<dbReference type="FunFam" id="3.40.1170.10:FF:000001">
    <property type="entry name" value="DNA mismatch repair protein MutS"/>
    <property type="match status" value="1"/>
</dbReference>
<dbReference type="Pfam" id="PF05190">
    <property type="entry name" value="MutS_IV"/>
    <property type="match status" value="1"/>
</dbReference>
<dbReference type="AlphaFoldDB" id="A0A7W5PAF9"/>
<sequence length="857" mass="93816">MSQAASPQHTPMMAQYLTIKREHPEVLLFYRMGDFYELFFDDARRAAALLDITLTQRGQSAGKPIPMAGVPYHSAEGYLARLVAAGESVAICEQIGDPATSKGPVERRVVRIVTPGTLYDEALLDARRDNLLVAIHPTAERWGLAWLELSSGRFSVLEVEGESEMLAELQRLDPAELLVPESLALPAPLEGRRGLRRQSDWLFDLETATRLLCDQFEVQDLRGFGCAHLTVAITAAGVLVEYARDTQRSRLPHVTAIGVESRDDAVVIDAASRRNLEIDVNLGGTGDNTLASVLDTTATAMGSRLLKRWLNRPLRDREQVGARQAAVALLLEDEGFAALRDALKAIGDVERILARVALYSARPRDLARLRDAFNALPELEAAIAPYPAGTTLDELRRHVRPYPALADTLTRALVENPPVVIRDGGVIAEGFDAELDEHRGLAEHAGDYLVKLEARERERTGLPGLKVGYNRVHGYYIEIPRAQARDAPVDYVRRQTLKNAERFIIPELKEFEDKALSARSRALAREKLLYDGLLDTLNAELPALQATGRALAALDVLCAFAERAQALDFVRPRLAEAPGIAIRGGRHPVVERVSDAPFVPNDLVMGDERRMLVITGPNMGGKSTYMRQAALITLLAHTGCFVPADEAEIGPVDRIFTRIGSSDDLAGGRSTFMVEMTETANILHNATDHSLVLMDEIGRGTSTFDGLSLAWASAEHLTRSRAFTLFATHYFEMTALAEQAEGVANVHLTAAEHRDGIVFMHRVEEGPASQSYGLQVAQLAGVPQGVIARAREKLAQLEQQEIDQGSRPASGAAPAPLQSDLFASAPHPLVEELGGLALDDLTPRQALALLYRWRESL</sequence>
<dbReference type="Gene3D" id="6.10.140.430">
    <property type="match status" value="1"/>
</dbReference>
<dbReference type="Gene3D" id="3.40.50.300">
    <property type="entry name" value="P-loop containing nucleotide triphosphate hydrolases"/>
    <property type="match status" value="1"/>
</dbReference>
<keyword evidence="6 9" id="KW-0238">DNA-binding</keyword>
<comment type="function">
    <text evidence="8 9">This protein is involved in the repair of mismatches in DNA. It is possible that it carries out the mismatch recognition step. This protein has a weak ATPase activity.</text>
</comment>
<evidence type="ECO:0000313" key="13">
    <source>
        <dbReference type="Proteomes" id="UP000553442"/>
    </source>
</evidence>
<dbReference type="NCBIfam" id="TIGR01070">
    <property type="entry name" value="mutS1"/>
    <property type="match status" value="1"/>
</dbReference>
<proteinExistence type="inferred from homology"/>
<dbReference type="EMBL" id="JACHZF010000009">
    <property type="protein sequence ID" value="MBB3330665.1"/>
    <property type="molecule type" value="Genomic_DNA"/>
</dbReference>
<keyword evidence="7 9" id="KW-0234">DNA repair</keyword>
<dbReference type="InterPro" id="IPR036678">
    <property type="entry name" value="MutS_con_dom_sf"/>
</dbReference>
<evidence type="ECO:0000256" key="3">
    <source>
        <dbReference type="ARBA" id="ARBA00022741"/>
    </source>
</evidence>
<comment type="similarity">
    <text evidence="1 9 10">Belongs to the DNA mismatch repair MutS family.</text>
</comment>
<dbReference type="RefSeq" id="WP_183330774.1">
    <property type="nucleotide sequence ID" value="NZ_JACHZF010000009.1"/>
</dbReference>
<dbReference type="PROSITE" id="PS00486">
    <property type="entry name" value="DNA_MISMATCH_REPAIR_2"/>
    <property type="match status" value="1"/>
</dbReference>
<dbReference type="InterPro" id="IPR007861">
    <property type="entry name" value="DNA_mismatch_repair_MutS_clamp"/>
</dbReference>
<dbReference type="PANTHER" id="PTHR11361:SF34">
    <property type="entry name" value="DNA MISMATCH REPAIR PROTEIN MSH1, MITOCHONDRIAL"/>
    <property type="match status" value="1"/>
</dbReference>